<proteinExistence type="predicted"/>
<sequence length="21" mass="2446">MFSLFNPCEKKPEITRSDSLC</sequence>
<reference evidence="1" key="2">
    <citation type="journal article" date="2015" name="Data Brief">
        <title>Shoot transcriptome of the giant reed, Arundo donax.</title>
        <authorList>
            <person name="Barrero R.A."/>
            <person name="Guerrero F.D."/>
            <person name="Moolhuijzen P."/>
            <person name="Goolsby J.A."/>
            <person name="Tidwell J."/>
            <person name="Bellgard S.E."/>
            <person name="Bellgard M.I."/>
        </authorList>
    </citation>
    <scope>NUCLEOTIDE SEQUENCE</scope>
    <source>
        <tissue evidence="1">Shoot tissue taken approximately 20 cm above the soil surface</tissue>
    </source>
</reference>
<dbReference type="EMBL" id="GBRH01241300">
    <property type="protein sequence ID" value="JAD56595.1"/>
    <property type="molecule type" value="Transcribed_RNA"/>
</dbReference>
<reference evidence="1" key="1">
    <citation type="submission" date="2014-09" db="EMBL/GenBank/DDBJ databases">
        <authorList>
            <person name="Magalhaes I.L.F."/>
            <person name="Oliveira U."/>
            <person name="Santos F.R."/>
            <person name="Vidigal T.H.D.A."/>
            <person name="Brescovit A.D."/>
            <person name="Santos A.J."/>
        </authorList>
    </citation>
    <scope>NUCLEOTIDE SEQUENCE</scope>
    <source>
        <tissue evidence="1">Shoot tissue taken approximately 20 cm above the soil surface</tissue>
    </source>
</reference>
<protein>
    <submittedName>
        <fullName evidence="1">Uncharacterized protein</fullName>
    </submittedName>
</protein>
<name>A0A0A9B639_ARUDO</name>
<organism evidence="1">
    <name type="scientific">Arundo donax</name>
    <name type="common">Giant reed</name>
    <name type="synonym">Donax arundinaceus</name>
    <dbReference type="NCBI Taxonomy" id="35708"/>
    <lineage>
        <taxon>Eukaryota</taxon>
        <taxon>Viridiplantae</taxon>
        <taxon>Streptophyta</taxon>
        <taxon>Embryophyta</taxon>
        <taxon>Tracheophyta</taxon>
        <taxon>Spermatophyta</taxon>
        <taxon>Magnoliopsida</taxon>
        <taxon>Liliopsida</taxon>
        <taxon>Poales</taxon>
        <taxon>Poaceae</taxon>
        <taxon>PACMAD clade</taxon>
        <taxon>Arundinoideae</taxon>
        <taxon>Arundineae</taxon>
        <taxon>Arundo</taxon>
    </lineage>
</organism>
<evidence type="ECO:0000313" key="1">
    <source>
        <dbReference type="EMBL" id="JAD56595.1"/>
    </source>
</evidence>
<accession>A0A0A9B639</accession>
<dbReference type="AlphaFoldDB" id="A0A0A9B639"/>